<organism evidence="3 4">
    <name type="scientific">Linum tenue</name>
    <dbReference type="NCBI Taxonomy" id="586396"/>
    <lineage>
        <taxon>Eukaryota</taxon>
        <taxon>Viridiplantae</taxon>
        <taxon>Streptophyta</taxon>
        <taxon>Embryophyta</taxon>
        <taxon>Tracheophyta</taxon>
        <taxon>Spermatophyta</taxon>
        <taxon>Magnoliopsida</taxon>
        <taxon>eudicotyledons</taxon>
        <taxon>Gunneridae</taxon>
        <taxon>Pentapetalae</taxon>
        <taxon>rosids</taxon>
        <taxon>fabids</taxon>
        <taxon>Malpighiales</taxon>
        <taxon>Linaceae</taxon>
        <taxon>Linum</taxon>
    </lineage>
</organism>
<evidence type="ECO:0008006" key="5">
    <source>
        <dbReference type="Google" id="ProtNLM"/>
    </source>
</evidence>
<dbReference type="PANTHER" id="PTHR33643">
    <property type="entry name" value="UREASE ACCESSORY PROTEIN D"/>
    <property type="match status" value="1"/>
</dbReference>
<name>A0AAV0HT90_9ROSI</name>
<dbReference type="PANTHER" id="PTHR33643:SF1">
    <property type="entry name" value="UREASE ACCESSORY PROTEIN D"/>
    <property type="match status" value="1"/>
</dbReference>
<dbReference type="AlphaFoldDB" id="A0AAV0HT90"/>
<keyword evidence="2" id="KW-0143">Chaperone</keyword>
<evidence type="ECO:0000256" key="1">
    <source>
        <dbReference type="ARBA" id="ARBA00007177"/>
    </source>
</evidence>
<dbReference type="Proteomes" id="UP001154282">
    <property type="component" value="Unassembled WGS sequence"/>
</dbReference>
<dbReference type="InterPro" id="IPR002669">
    <property type="entry name" value="UreD"/>
</dbReference>
<protein>
    <recommendedName>
        <fullName evidence="5">Urease accessory protein D</fullName>
    </recommendedName>
</protein>
<proteinExistence type="inferred from homology"/>
<dbReference type="GO" id="GO:0016151">
    <property type="term" value="F:nickel cation binding"/>
    <property type="evidence" value="ECO:0007669"/>
    <property type="project" value="InterPro"/>
</dbReference>
<dbReference type="Pfam" id="PF01774">
    <property type="entry name" value="UreD"/>
    <property type="match status" value="1"/>
</dbReference>
<reference evidence="3" key="1">
    <citation type="submission" date="2022-08" db="EMBL/GenBank/DDBJ databases">
        <authorList>
            <person name="Gutierrez-Valencia J."/>
        </authorList>
    </citation>
    <scope>NUCLEOTIDE SEQUENCE</scope>
</reference>
<comment type="similarity">
    <text evidence="1">Belongs to the UreD family.</text>
</comment>
<comment type="caution">
    <text evidence="3">The sequence shown here is derived from an EMBL/GenBank/DDBJ whole genome shotgun (WGS) entry which is preliminary data.</text>
</comment>
<evidence type="ECO:0000256" key="2">
    <source>
        <dbReference type="ARBA" id="ARBA00023186"/>
    </source>
</evidence>
<dbReference type="EMBL" id="CAMGYJ010000002">
    <property type="protein sequence ID" value="CAI0387260.1"/>
    <property type="molecule type" value="Genomic_DNA"/>
</dbReference>
<sequence>MNLEKAVSLGDLRIQLSKTAIRFSRDGNSEVPLSIFFFSPRYLWCFFIRSRKLDCNTAGVQKNGGHDWKWGGEIAFWDRRRVWNNCSNDTITLGPMLCGFTHLPMVAVLFLYAAASLNSGDRISCEFFVGNGCTAVLTTQASTKVYKSLGSRCSEQLLEARIGSDALLVVIPDPVTCFSTARYAQKQVFRVVADSSSLLLVDWITSGRHESGERWEFQLYKSTNQILLADDDDRPLFVDSVLLEQGSISSISDRMLDYQVIAMVVILGPKLKNIQNQVQENVKRLMSDQLHMPYSGVRASSNHAKPNSSSSFNKPPLVASCSPFGPKGMGVVVRIAATTTESVYKFLNHQLSGMESLIGVLPYR</sequence>
<dbReference type="HAMAP" id="MF_01384">
    <property type="entry name" value="UreD"/>
    <property type="match status" value="1"/>
</dbReference>
<evidence type="ECO:0000313" key="3">
    <source>
        <dbReference type="EMBL" id="CAI0387260.1"/>
    </source>
</evidence>
<keyword evidence="4" id="KW-1185">Reference proteome</keyword>
<gene>
    <name evidence="3" type="ORF">LITE_LOCUS5392</name>
</gene>
<evidence type="ECO:0000313" key="4">
    <source>
        <dbReference type="Proteomes" id="UP001154282"/>
    </source>
</evidence>
<accession>A0AAV0HT90</accession>